<comment type="miscellaneous">
    <text evidence="16">The active site is a redox-active disulfide bond.</text>
</comment>
<dbReference type="InterPro" id="IPR050151">
    <property type="entry name" value="Class-I_Pyr_Nuc-Dis_Oxidored"/>
</dbReference>
<evidence type="ECO:0000256" key="10">
    <source>
        <dbReference type="ARBA" id="ARBA00023157"/>
    </source>
</evidence>
<evidence type="ECO:0000256" key="14">
    <source>
        <dbReference type="PIRSR" id="PIRSR000350-3"/>
    </source>
</evidence>
<feature type="domain" description="Pyridine nucleotide-disulphide oxidoreductase dimerisation" evidence="17">
    <location>
        <begin position="346"/>
        <end position="454"/>
    </location>
</feature>
<evidence type="ECO:0000256" key="6">
    <source>
        <dbReference type="ARBA" id="ARBA00022630"/>
    </source>
</evidence>
<gene>
    <name evidence="19" type="ORF">BN1221_02465</name>
</gene>
<evidence type="ECO:0000259" key="18">
    <source>
        <dbReference type="Pfam" id="PF07992"/>
    </source>
</evidence>
<dbReference type="OrthoDB" id="9800167at2"/>
<feature type="binding site" evidence="14">
    <location>
        <position position="202"/>
    </location>
    <ligand>
        <name>NAD(+)</name>
        <dbReference type="ChEBI" id="CHEBI:57540"/>
    </ligand>
</feature>
<keyword evidence="11 16" id="KW-0676">Redox-active center</keyword>
<dbReference type="InterPro" id="IPR004099">
    <property type="entry name" value="Pyr_nucl-diS_OxRdtase_dimer"/>
</dbReference>
<dbReference type="PROSITE" id="PS00076">
    <property type="entry name" value="PYRIDINE_REDOX_1"/>
    <property type="match status" value="1"/>
</dbReference>
<keyword evidence="20" id="KW-1185">Reference proteome</keyword>
<dbReference type="InterPro" id="IPR001100">
    <property type="entry name" value="Pyr_nuc-diS_OxRdtase"/>
</dbReference>
<sequence>MKNNYDVLVIGGGPGGYVAAIRAAQLGLNTALVEKQHLGGVCLNWGCIPTKALLRGAELAHQLAHMDEFGFSAEAVHFDIGKLVARSRSVSAGLTAGIASLLKKNGVTVITGTATLTGKGEVSVSAGGEARAYRADHIILATGSRPRGLPGITPDGKRIWNYMNALVPESVPPSLLIVGTGAIGVEFASLYNDLGCAVTLVELADRIMPLEDAEVSALVARQFSQRGITILTKASVTAVESDAECARCRIQLANGDQQAIDVSQVLLAVGVRANYEDLGLEALGVEIEGGYIKTDEWCRTNVFGLYAIGDVAGAPCLAHKASHEAVICVEKLAGVDAVEPLDRRAIPACTYSRPQVASFGLSEAAARASGRAISVGRFDYRANGKALAMGEALGFVKTIFDRDSGELLGAHMVGPEVTEQIQGFGIAHHLEATEASLSHVIFAHPTLSEAMHEAVLAASGKALHQ</sequence>
<evidence type="ECO:0000256" key="16">
    <source>
        <dbReference type="RuleBase" id="RU003692"/>
    </source>
</evidence>
<evidence type="ECO:0000256" key="11">
    <source>
        <dbReference type="ARBA" id="ARBA00023284"/>
    </source>
</evidence>
<keyword evidence="10" id="KW-1015">Disulfide bond</keyword>
<evidence type="ECO:0000256" key="2">
    <source>
        <dbReference type="ARBA" id="ARBA00007532"/>
    </source>
</evidence>
<evidence type="ECO:0000259" key="17">
    <source>
        <dbReference type="Pfam" id="PF02852"/>
    </source>
</evidence>
<dbReference type="AlphaFoldDB" id="A0A0G4JVP8"/>
<dbReference type="PANTHER" id="PTHR22912:SF217">
    <property type="entry name" value="DIHYDROLIPOYL DEHYDROGENASE"/>
    <property type="match status" value="1"/>
</dbReference>
<evidence type="ECO:0000256" key="13">
    <source>
        <dbReference type="PIRSR" id="PIRSR000350-2"/>
    </source>
</evidence>
<dbReference type="GO" id="GO:0004148">
    <property type="term" value="F:dihydrolipoyl dehydrogenase (NADH) activity"/>
    <property type="evidence" value="ECO:0007669"/>
    <property type="project" value="UniProtKB-EC"/>
</dbReference>
<feature type="active site" description="Proton acceptor" evidence="13">
    <location>
        <position position="444"/>
    </location>
</feature>
<dbReference type="NCBIfam" id="TIGR01350">
    <property type="entry name" value="lipoamide_DH"/>
    <property type="match status" value="1"/>
</dbReference>
<keyword evidence="9 14" id="KW-0520">NAD</keyword>
<accession>A0A0G4JVP8</accession>
<feature type="domain" description="FAD/NAD(P)-binding" evidence="18">
    <location>
        <begin position="5"/>
        <end position="325"/>
    </location>
</feature>
<evidence type="ECO:0000256" key="8">
    <source>
        <dbReference type="ARBA" id="ARBA00023002"/>
    </source>
</evidence>
<dbReference type="Pfam" id="PF02852">
    <property type="entry name" value="Pyr_redox_dim"/>
    <property type="match status" value="1"/>
</dbReference>
<keyword evidence="8 16" id="KW-0560">Oxidoreductase</keyword>
<dbReference type="InterPro" id="IPR012999">
    <property type="entry name" value="Pyr_OxRdtase_I_AS"/>
</dbReference>
<proteinExistence type="inferred from homology"/>
<dbReference type="GO" id="GO:0005737">
    <property type="term" value="C:cytoplasm"/>
    <property type="evidence" value="ECO:0007669"/>
    <property type="project" value="UniProtKB-SubCell"/>
</dbReference>
<evidence type="ECO:0000256" key="7">
    <source>
        <dbReference type="ARBA" id="ARBA00022827"/>
    </source>
</evidence>
<feature type="binding site" evidence="14">
    <location>
        <position position="270"/>
    </location>
    <ligand>
        <name>NAD(+)</name>
        <dbReference type="ChEBI" id="CHEBI:57540"/>
    </ligand>
</feature>
<comment type="catalytic activity">
    <reaction evidence="12 16">
        <text>N(6)-[(R)-dihydrolipoyl]-L-lysyl-[protein] + NAD(+) = N(6)-[(R)-lipoyl]-L-lysyl-[protein] + NADH + H(+)</text>
        <dbReference type="Rhea" id="RHEA:15045"/>
        <dbReference type="Rhea" id="RHEA-COMP:10474"/>
        <dbReference type="Rhea" id="RHEA-COMP:10475"/>
        <dbReference type="ChEBI" id="CHEBI:15378"/>
        <dbReference type="ChEBI" id="CHEBI:57540"/>
        <dbReference type="ChEBI" id="CHEBI:57945"/>
        <dbReference type="ChEBI" id="CHEBI:83099"/>
        <dbReference type="ChEBI" id="CHEBI:83100"/>
        <dbReference type="EC" id="1.8.1.4"/>
    </reaction>
</comment>
<comment type="cofactor">
    <cofactor evidence="14 16">
        <name>FAD</name>
        <dbReference type="ChEBI" id="CHEBI:57692"/>
    </cofactor>
    <text evidence="14 16">Binds 1 FAD per subunit.</text>
</comment>
<feature type="binding site" evidence="14">
    <location>
        <begin position="142"/>
        <end position="144"/>
    </location>
    <ligand>
        <name>FAD</name>
        <dbReference type="ChEBI" id="CHEBI:57692"/>
    </ligand>
</feature>
<feature type="binding site" evidence="14">
    <location>
        <position position="310"/>
    </location>
    <ligand>
        <name>FAD</name>
        <dbReference type="ChEBI" id="CHEBI:57692"/>
    </ligand>
</feature>
<dbReference type="InterPro" id="IPR006258">
    <property type="entry name" value="Lipoamide_DH"/>
</dbReference>
<dbReference type="RefSeq" id="WP_048637532.1">
    <property type="nucleotide sequence ID" value="NZ_CGIG01000001.1"/>
</dbReference>
<dbReference type="PIRSF" id="PIRSF000350">
    <property type="entry name" value="Mercury_reductase_MerA"/>
    <property type="match status" value="1"/>
</dbReference>
<dbReference type="Proteomes" id="UP000044377">
    <property type="component" value="Unassembled WGS sequence"/>
</dbReference>
<organism evidence="19 20">
    <name type="scientific">Brenneria goodwinii</name>
    <dbReference type="NCBI Taxonomy" id="1109412"/>
    <lineage>
        <taxon>Bacteria</taxon>
        <taxon>Pseudomonadati</taxon>
        <taxon>Pseudomonadota</taxon>
        <taxon>Gammaproteobacteria</taxon>
        <taxon>Enterobacterales</taxon>
        <taxon>Pectobacteriaceae</taxon>
        <taxon>Brenneria</taxon>
    </lineage>
</organism>
<evidence type="ECO:0000313" key="20">
    <source>
        <dbReference type="Proteomes" id="UP000044377"/>
    </source>
</evidence>
<evidence type="ECO:0000256" key="12">
    <source>
        <dbReference type="ARBA" id="ARBA00049187"/>
    </source>
</evidence>
<dbReference type="PANTHER" id="PTHR22912">
    <property type="entry name" value="DISULFIDE OXIDOREDUCTASE"/>
    <property type="match status" value="1"/>
</dbReference>
<evidence type="ECO:0000256" key="3">
    <source>
        <dbReference type="ARBA" id="ARBA00012608"/>
    </source>
</evidence>
<dbReference type="GO" id="GO:0050660">
    <property type="term" value="F:flavin adenine dinucleotide binding"/>
    <property type="evidence" value="ECO:0007669"/>
    <property type="project" value="InterPro"/>
</dbReference>
<keyword evidence="6 16" id="KW-0285">Flavoprotein</keyword>
<dbReference type="GO" id="GO:0006103">
    <property type="term" value="P:2-oxoglutarate metabolic process"/>
    <property type="evidence" value="ECO:0007669"/>
    <property type="project" value="TreeGrafter"/>
</dbReference>
<keyword evidence="5" id="KW-0963">Cytoplasm</keyword>
<feature type="binding site" evidence="14">
    <location>
        <begin position="179"/>
        <end position="186"/>
    </location>
    <ligand>
        <name>NAD(+)</name>
        <dbReference type="ChEBI" id="CHEBI:57540"/>
    </ligand>
</feature>
<dbReference type="InterPro" id="IPR016156">
    <property type="entry name" value="FAD/NAD-linked_Rdtase_dimer_sf"/>
</dbReference>
<dbReference type="InterPro" id="IPR036188">
    <property type="entry name" value="FAD/NAD-bd_sf"/>
</dbReference>
<name>A0A0G4JVP8_9GAMM</name>
<comment type="similarity">
    <text evidence="2 16">Belongs to the class-I pyridine nucleotide-disulfide oxidoreductase family.</text>
</comment>
<keyword evidence="14" id="KW-0547">Nucleotide-binding</keyword>
<dbReference type="GO" id="GO:0006979">
    <property type="term" value="P:response to oxidative stress"/>
    <property type="evidence" value="ECO:0007669"/>
    <property type="project" value="UniProtKB-ARBA"/>
</dbReference>
<dbReference type="PRINTS" id="PR00368">
    <property type="entry name" value="FADPNR"/>
</dbReference>
<feature type="binding site" evidence="14">
    <location>
        <position position="51"/>
    </location>
    <ligand>
        <name>FAD</name>
        <dbReference type="ChEBI" id="CHEBI:57692"/>
    </ligand>
</feature>
<comment type="subcellular location">
    <subcellularLocation>
        <location evidence="1">Cytoplasm</location>
    </subcellularLocation>
</comment>
<evidence type="ECO:0000256" key="15">
    <source>
        <dbReference type="PIRSR" id="PIRSR000350-4"/>
    </source>
</evidence>
<dbReference type="SUPFAM" id="SSF51905">
    <property type="entry name" value="FAD/NAD(P)-binding domain"/>
    <property type="match status" value="1"/>
</dbReference>
<dbReference type="FunFam" id="3.30.390.30:FF:000001">
    <property type="entry name" value="Dihydrolipoyl dehydrogenase"/>
    <property type="match status" value="1"/>
</dbReference>
<keyword evidence="19" id="KW-0670">Pyruvate</keyword>
<evidence type="ECO:0000256" key="4">
    <source>
        <dbReference type="ARBA" id="ARBA00016961"/>
    </source>
</evidence>
<evidence type="ECO:0000256" key="9">
    <source>
        <dbReference type="ARBA" id="ARBA00023027"/>
    </source>
</evidence>
<dbReference type="Gene3D" id="3.50.50.60">
    <property type="entry name" value="FAD/NAD(P)-binding domain"/>
    <property type="match status" value="2"/>
</dbReference>
<protein>
    <recommendedName>
        <fullName evidence="4 16">Dihydrolipoyl dehydrogenase</fullName>
        <ecNumber evidence="3 16">1.8.1.4</ecNumber>
    </recommendedName>
</protein>
<keyword evidence="7 14" id="KW-0274">FAD</keyword>
<evidence type="ECO:0000256" key="5">
    <source>
        <dbReference type="ARBA" id="ARBA00022490"/>
    </source>
</evidence>
<dbReference type="EMBL" id="CGIG01000001">
    <property type="protein sequence ID" value="CPR17127.1"/>
    <property type="molecule type" value="Genomic_DNA"/>
</dbReference>
<dbReference type="Gene3D" id="3.30.390.30">
    <property type="match status" value="1"/>
</dbReference>
<feature type="disulfide bond" description="Redox-active" evidence="15">
    <location>
        <begin position="42"/>
        <end position="47"/>
    </location>
</feature>
<evidence type="ECO:0000313" key="19">
    <source>
        <dbReference type="EMBL" id="CPR17127.1"/>
    </source>
</evidence>
<dbReference type="PRINTS" id="PR00411">
    <property type="entry name" value="PNDRDTASEI"/>
</dbReference>
<evidence type="ECO:0000256" key="1">
    <source>
        <dbReference type="ARBA" id="ARBA00004496"/>
    </source>
</evidence>
<dbReference type="EC" id="1.8.1.4" evidence="3 16"/>
<dbReference type="InterPro" id="IPR023753">
    <property type="entry name" value="FAD/NAD-binding_dom"/>
</dbReference>
<dbReference type="STRING" id="1109412.BN1221_02465"/>
<reference evidence="20" key="1">
    <citation type="submission" date="2015-01" db="EMBL/GenBank/DDBJ databases">
        <authorList>
            <person name="Paterson Steve"/>
        </authorList>
    </citation>
    <scope>NUCLEOTIDE SEQUENCE [LARGE SCALE GENOMIC DNA]</scope>
    <source>
        <strain evidence="20">OBR1</strain>
    </source>
</reference>
<dbReference type="Pfam" id="PF07992">
    <property type="entry name" value="Pyr_redox_2"/>
    <property type="match status" value="1"/>
</dbReference>
<dbReference type="SUPFAM" id="SSF55424">
    <property type="entry name" value="FAD/NAD-linked reductases, dimerisation (C-terminal) domain"/>
    <property type="match status" value="1"/>
</dbReference>